<dbReference type="EMBL" id="CP126209">
    <property type="protein sequence ID" value="WIA11063.1"/>
    <property type="molecule type" value="Genomic_DNA"/>
</dbReference>
<name>A0ABY8TRP6_TETOB</name>
<evidence type="ECO:0000313" key="1">
    <source>
        <dbReference type="EMBL" id="WIA11063.1"/>
    </source>
</evidence>
<dbReference type="Proteomes" id="UP001244341">
    <property type="component" value="Chromosome 2b"/>
</dbReference>
<gene>
    <name evidence="1" type="ORF">OEZ85_011215</name>
</gene>
<accession>A0ABY8TRP6</accession>
<sequence>MAAAADDWWVDEASSGSVFSDDDDEVPLKLRQLYNALGSRADKVLDCGMQIAEDLLRYGNNDEADGDALRRRAGLAVLALTRALQTATADCLYQLLPRARSMLNLAQKLQRAGMHEAACEWCGVLAWMFKEAEQLRLLCSIGGSAGVGSGHLSSKLSDKVAAGAAAVLTCQVATFGDWDLLASGVAAKRAMGVLASSALGRQAIATTRRNWEAVVDALWDEIEFTFVVEDYGMDMDDEDEHDADVEAAAAYLCSYPVTNILLAAARAAAAVGKEPPCLQHLLRELKLLQDSPSSAEGQDNFIDAVHVQLRWLICQ</sequence>
<reference evidence="1 2" key="1">
    <citation type="submission" date="2023-05" db="EMBL/GenBank/DDBJ databases">
        <title>A 100% complete, gapless, phased diploid assembly of the Scenedesmus obliquus UTEX 3031 genome.</title>
        <authorList>
            <person name="Biondi T.C."/>
            <person name="Hanschen E.R."/>
            <person name="Kwon T."/>
            <person name="Eng W."/>
            <person name="Kruse C.P.S."/>
            <person name="Koehler S.I."/>
            <person name="Kunde Y."/>
            <person name="Gleasner C.D."/>
            <person name="You Mak K.T."/>
            <person name="Polle J."/>
            <person name="Hovde B.T."/>
            <person name="Starkenburg S.R."/>
        </authorList>
    </citation>
    <scope>NUCLEOTIDE SEQUENCE [LARGE SCALE GENOMIC DNA]</scope>
    <source>
        <strain evidence="1 2">DOE0152z</strain>
    </source>
</reference>
<protein>
    <submittedName>
        <fullName evidence="1">Uncharacterized protein</fullName>
    </submittedName>
</protein>
<evidence type="ECO:0000313" key="2">
    <source>
        <dbReference type="Proteomes" id="UP001244341"/>
    </source>
</evidence>
<organism evidence="1 2">
    <name type="scientific">Tetradesmus obliquus</name>
    <name type="common">Green alga</name>
    <name type="synonym">Acutodesmus obliquus</name>
    <dbReference type="NCBI Taxonomy" id="3088"/>
    <lineage>
        <taxon>Eukaryota</taxon>
        <taxon>Viridiplantae</taxon>
        <taxon>Chlorophyta</taxon>
        <taxon>core chlorophytes</taxon>
        <taxon>Chlorophyceae</taxon>
        <taxon>CS clade</taxon>
        <taxon>Sphaeropleales</taxon>
        <taxon>Scenedesmaceae</taxon>
        <taxon>Tetradesmus</taxon>
    </lineage>
</organism>
<proteinExistence type="predicted"/>
<keyword evidence="2" id="KW-1185">Reference proteome</keyword>